<accession>A0A174JHK9</accession>
<proteinExistence type="predicted"/>
<dbReference type="GO" id="GO:0003697">
    <property type="term" value="F:single-stranded DNA binding"/>
    <property type="evidence" value="ECO:0007669"/>
    <property type="project" value="InterPro"/>
</dbReference>
<feature type="domain" description="N-terminal" evidence="1">
    <location>
        <begin position="21"/>
        <end position="157"/>
    </location>
</feature>
<gene>
    <name evidence="2" type="ORF">ERS852462_02776</name>
</gene>
<evidence type="ECO:0000313" key="3">
    <source>
        <dbReference type="Proteomes" id="UP000095614"/>
    </source>
</evidence>
<reference evidence="2 3" key="1">
    <citation type="submission" date="2015-09" db="EMBL/GenBank/DDBJ databases">
        <authorList>
            <consortium name="Pathogen Informatics"/>
        </authorList>
    </citation>
    <scope>NUCLEOTIDE SEQUENCE [LARGE SCALE GENOMIC DNA]</scope>
    <source>
        <strain evidence="2 3">2789STDY5834847</strain>
    </source>
</reference>
<dbReference type="EMBL" id="CZAF01000007">
    <property type="protein sequence ID" value="CUP14926.1"/>
    <property type="molecule type" value="Genomic_DNA"/>
</dbReference>
<evidence type="ECO:0000259" key="1">
    <source>
        <dbReference type="Pfam" id="PF08401"/>
    </source>
</evidence>
<protein>
    <submittedName>
        <fullName evidence="2">DNA primase</fullName>
    </submittedName>
</protein>
<dbReference type="Pfam" id="PF08401">
    <property type="entry name" value="ArdcN"/>
    <property type="match status" value="1"/>
</dbReference>
<sequence length="167" mass="19573">MAGYRKKNADGPNSEDKALDLFAEMMIEKIEGIQKDWKKPWFTEGTLQWPRNLHGREYNGMNAFMLLLHCENEGYKIPRFCTFDCVQKLNKPGKDGEELPRVSVLRGEKSFPVMLTTFTCIHKETKEKIKYDDYKKLSDDEKEQYNVYPKMQVFRVFNVARASVMVA</sequence>
<dbReference type="Proteomes" id="UP000095614">
    <property type="component" value="Unassembled WGS sequence"/>
</dbReference>
<dbReference type="InterPro" id="IPR013610">
    <property type="entry name" value="ArdC_N"/>
</dbReference>
<dbReference type="AlphaFoldDB" id="A0A174JHK9"/>
<organism evidence="2 3">
    <name type="scientific">Bacteroides uniformis</name>
    <dbReference type="NCBI Taxonomy" id="820"/>
    <lineage>
        <taxon>Bacteria</taxon>
        <taxon>Pseudomonadati</taxon>
        <taxon>Bacteroidota</taxon>
        <taxon>Bacteroidia</taxon>
        <taxon>Bacteroidales</taxon>
        <taxon>Bacteroidaceae</taxon>
        <taxon>Bacteroides</taxon>
    </lineage>
</organism>
<name>A0A174JHK9_BACUN</name>
<evidence type="ECO:0000313" key="2">
    <source>
        <dbReference type="EMBL" id="CUP14926.1"/>
    </source>
</evidence>